<dbReference type="AlphaFoldDB" id="K4ANE7"/>
<evidence type="ECO:0000313" key="2">
    <source>
        <dbReference type="Proteomes" id="UP000004995"/>
    </source>
</evidence>
<accession>K4ANE7</accession>
<organism evidence="1 2">
    <name type="scientific">Setaria italica</name>
    <name type="common">Foxtail millet</name>
    <name type="synonym">Panicum italicum</name>
    <dbReference type="NCBI Taxonomy" id="4555"/>
    <lineage>
        <taxon>Eukaryota</taxon>
        <taxon>Viridiplantae</taxon>
        <taxon>Streptophyta</taxon>
        <taxon>Embryophyta</taxon>
        <taxon>Tracheophyta</taxon>
        <taxon>Spermatophyta</taxon>
        <taxon>Magnoliopsida</taxon>
        <taxon>Liliopsida</taxon>
        <taxon>Poales</taxon>
        <taxon>Poaceae</taxon>
        <taxon>PACMAD clade</taxon>
        <taxon>Panicoideae</taxon>
        <taxon>Panicodae</taxon>
        <taxon>Paniceae</taxon>
        <taxon>Cenchrinae</taxon>
        <taxon>Setaria</taxon>
    </lineage>
</organism>
<evidence type="ECO:0000313" key="1">
    <source>
        <dbReference type="EnsemblPlants" id="KQK90405"/>
    </source>
</evidence>
<dbReference type="InParanoid" id="K4ANE7"/>
<name>K4ANE7_SETIT</name>
<keyword evidence="2" id="KW-1185">Reference proteome</keyword>
<reference evidence="2" key="1">
    <citation type="journal article" date="2012" name="Nat. Biotechnol.">
        <title>Reference genome sequence of the model plant Setaria.</title>
        <authorList>
            <person name="Bennetzen J.L."/>
            <person name="Schmutz J."/>
            <person name="Wang H."/>
            <person name="Percifield R."/>
            <person name="Hawkins J."/>
            <person name="Pontaroli A.C."/>
            <person name="Estep M."/>
            <person name="Feng L."/>
            <person name="Vaughn J.N."/>
            <person name="Grimwood J."/>
            <person name="Jenkins J."/>
            <person name="Barry K."/>
            <person name="Lindquist E."/>
            <person name="Hellsten U."/>
            <person name="Deshpande S."/>
            <person name="Wang X."/>
            <person name="Wu X."/>
            <person name="Mitros T."/>
            <person name="Triplett J."/>
            <person name="Yang X."/>
            <person name="Ye C.Y."/>
            <person name="Mauro-Herrera M."/>
            <person name="Wang L."/>
            <person name="Li P."/>
            <person name="Sharma M."/>
            <person name="Sharma R."/>
            <person name="Ronald P.C."/>
            <person name="Panaud O."/>
            <person name="Kellogg E.A."/>
            <person name="Brutnell T.P."/>
            <person name="Doust A.N."/>
            <person name="Tuskan G.A."/>
            <person name="Rokhsar D."/>
            <person name="Devos K.M."/>
        </authorList>
    </citation>
    <scope>NUCLEOTIDE SEQUENCE [LARGE SCALE GENOMIC DNA]</scope>
    <source>
        <strain evidence="2">cv. Yugu1</strain>
    </source>
</reference>
<protein>
    <submittedName>
        <fullName evidence="1">Uncharacterized protein</fullName>
    </submittedName>
</protein>
<dbReference type="Proteomes" id="UP000004995">
    <property type="component" value="Unassembled WGS sequence"/>
</dbReference>
<dbReference type="Gramene" id="KQK90405">
    <property type="protein sequence ID" value="KQK90405"/>
    <property type="gene ID" value="SETIT_040444mg"/>
</dbReference>
<dbReference type="EnsemblPlants" id="KQK90405">
    <property type="protein sequence ID" value="KQK90405"/>
    <property type="gene ID" value="SETIT_040444mg"/>
</dbReference>
<sequence length="60" mass="6482">MPVGLSGCVSPTHHISLSAEKGQANCIGGRELVYSKLAEGLFRSAMAYHWQPGDVRSPRK</sequence>
<reference evidence="1" key="2">
    <citation type="submission" date="2018-08" db="UniProtKB">
        <authorList>
            <consortium name="EnsemblPlants"/>
        </authorList>
    </citation>
    <scope>IDENTIFICATION</scope>
    <source>
        <strain evidence="1">Yugu1</strain>
    </source>
</reference>
<proteinExistence type="predicted"/>
<dbReference type="EMBL" id="AGNK02005931">
    <property type="status" value="NOT_ANNOTATED_CDS"/>
    <property type="molecule type" value="Genomic_DNA"/>
</dbReference>
<dbReference type="HOGENOM" id="CLU_2946106_0_0_1"/>